<evidence type="ECO:0000313" key="3">
    <source>
        <dbReference type="Proteomes" id="UP001286456"/>
    </source>
</evidence>
<reference evidence="2" key="1">
    <citation type="journal article" date="2023" name="Mol. Phylogenet. Evol.">
        <title>Genome-scale phylogeny and comparative genomics of the fungal order Sordariales.</title>
        <authorList>
            <person name="Hensen N."/>
            <person name="Bonometti L."/>
            <person name="Westerberg I."/>
            <person name="Brannstrom I.O."/>
            <person name="Guillou S."/>
            <person name="Cros-Aarteil S."/>
            <person name="Calhoun S."/>
            <person name="Haridas S."/>
            <person name="Kuo A."/>
            <person name="Mondo S."/>
            <person name="Pangilinan J."/>
            <person name="Riley R."/>
            <person name="LaButti K."/>
            <person name="Andreopoulos B."/>
            <person name="Lipzen A."/>
            <person name="Chen C."/>
            <person name="Yan M."/>
            <person name="Daum C."/>
            <person name="Ng V."/>
            <person name="Clum A."/>
            <person name="Steindorff A."/>
            <person name="Ohm R.A."/>
            <person name="Martin F."/>
            <person name="Silar P."/>
            <person name="Natvig D.O."/>
            <person name="Lalanne C."/>
            <person name="Gautier V."/>
            <person name="Ament-Velasquez S.L."/>
            <person name="Kruys A."/>
            <person name="Hutchinson M.I."/>
            <person name="Powell A.J."/>
            <person name="Barry K."/>
            <person name="Miller A.N."/>
            <person name="Grigoriev I.V."/>
            <person name="Debuchy R."/>
            <person name="Gladieux P."/>
            <person name="Hiltunen Thoren M."/>
            <person name="Johannesson H."/>
        </authorList>
    </citation>
    <scope>NUCLEOTIDE SEQUENCE</scope>
    <source>
        <strain evidence="2">SMH4131-1</strain>
    </source>
</reference>
<keyword evidence="3" id="KW-1185">Reference proteome</keyword>
<name>A0AAE0I9Y6_9PEZI</name>
<dbReference type="NCBIfam" id="NF041278">
    <property type="entry name" value="CmcJ_NvfI_EfuI"/>
    <property type="match status" value="1"/>
</dbReference>
<dbReference type="PANTHER" id="PTHR34598">
    <property type="entry name" value="BLL6449 PROTEIN"/>
    <property type="match status" value="1"/>
</dbReference>
<sequence>MDIQTTIRYLQPSPKWAHEKPYECLYEPKEGTQRFNYGMDQVDVTIRDIRGRDEPPTLEKDGFQIVNMTSNLDYGECFSREKVTSVLIEQIRPVLASLLGTEGIYFHEAVIRIQHPNYPNISPEDINSHGFEQPVISVHVDYTPGQLDVLVKKLTGVTPSKGKRIACYNVWKPLKGPVRSYPLAFCSARTVKDGDLVATDAVYNDGLLETYLVYANPQHEWWYLSLQEPSELVVFRCTDTTGPPVPHTAFLNPKTCDSTEMRESIEFRVIVVY</sequence>
<evidence type="ECO:0008006" key="4">
    <source>
        <dbReference type="Google" id="ProtNLM"/>
    </source>
</evidence>
<evidence type="ECO:0000313" key="2">
    <source>
        <dbReference type="EMBL" id="KAK3321236.1"/>
    </source>
</evidence>
<protein>
    <recommendedName>
        <fullName evidence="4">Methyltransferase</fullName>
    </recommendedName>
</protein>
<proteinExistence type="inferred from homology"/>
<comment type="caution">
    <text evidence="2">The sequence shown here is derived from an EMBL/GenBank/DDBJ whole genome shotgun (WGS) entry which is preliminary data.</text>
</comment>
<dbReference type="InterPro" id="IPR044053">
    <property type="entry name" value="AsaB-like"/>
</dbReference>
<dbReference type="PANTHER" id="PTHR34598:SF3">
    <property type="entry name" value="OXIDOREDUCTASE AN1597"/>
    <property type="match status" value="1"/>
</dbReference>
<reference evidence="2" key="2">
    <citation type="submission" date="2023-06" db="EMBL/GenBank/DDBJ databases">
        <authorList>
            <consortium name="Lawrence Berkeley National Laboratory"/>
            <person name="Haridas S."/>
            <person name="Hensen N."/>
            <person name="Bonometti L."/>
            <person name="Westerberg I."/>
            <person name="Brannstrom I.O."/>
            <person name="Guillou S."/>
            <person name="Cros-Aarteil S."/>
            <person name="Calhoun S."/>
            <person name="Kuo A."/>
            <person name="Mondo S."/>
            <person name="Pangilinan J."/>
            <person name="Riley R."/>
            <person name="Labutti K."/>
            <person name="Andreopoulos B."/>
            <person name="Lipzen A."/>
            <person name="Chen C."/>
            <person name="Yanf M."/>
            <person name="Daum C."/>
            <person name="Ng V."/>
            <person name="Clum A."/>
            <person name="Steindorff A."/>
            <person name="Ohm R."/>
            <person name="Martin F."/>
            <person name="Silar P."/>
            <person name="Natvig D."/>
            <person name="Lalanne C."/>
            <person name="Gautier V."/>
            <person name="Ament-Velasquez S.L."/>
            <person name="Kruys A."/>
            <person name="Hutchinson M.I."/>
            <person name="Powell A.J."/>
            <person name="Barry K."/>
            <person name="Miller A.N."/>
            <person name="Grigoriev I.V."/>
            <person name="Debuchy R."/>
            <person name="Gladieux P."/>
            <person name="Thoren M.H."/>
            <person name="Johannesson H."/>
        </authorList>
    </citation>
    <scope>NUCLEOTIDE SEQUENCE</scope>
    <source>
        <strain evidence="2">SMH4131-1</strain>
    </source>
</reference>
<accession>A0AAE0I9Y6</accession>
<dbReference type="EMBL" id="JAUEPO010000005">
    <property type="protein sequence ID" value="KAK3321236.1"/>
    <property type="molecule type" value="Genomic_DNA"/>
</dbReference>
<dbReference type="AlphaFoldDB" id="A0AAE0I9Y6"/>
<gene>
    <name evidence="2" type="ORF">B0T19DRAFT_431908</name>
</gene>
<comment type="similarity">
    <text evidence="1">Belongs to the asaB hydroxylase/desaturase family.</text>
</comment>
<dbReference type="GO" id="GO:0016491">
    <property type="term" value="F:oxidoreductase activity"/>
    <property type="evidence" value="ECO:0007669"/>
    <property type="project" value="InterPro"/>
</dbReference>
<dbReference type="Proteomes" id="UP001286456">
    <property type="component" value="Unassembled WGS sequence"/>
</dbReference>
<evidence type="ECO:0000256" key="1">
    <source>
        <dbReference type="ARBA" id="ARBA00023604"/>
    </source>
</evidence>
<organism evidence="2 3">
    <name type="scientific">Cercophora scortea</name>
    <dbReference type="NCBI Taxonomy" id="314031"/>
    <lineage>
        <taxon>Eukaryota</taxon>
        <taxon>Fungi</taxon>
        <taxon>Dikarya</taxon>
        <taxon>Ascomycota</taxon>
        <taxon>Pezizomycotina</taxon>
        <taxon>Sordariomycetes</taxon>
        <taxon>Sordariomycetidae</taxon>
        <taxon>Sordariales</taxon>
        <taxon>Lasiosphaeriaceae</taxon>
        <taxon>Cercophora</taxon>
    </lineage>
</organism>